<dbReference type="InterPro" id="IPR000182">
    <property type="entry name" value="GNAT_dom"/>
</dbReference>
<organism evidence="2 3">
    <name type="scientific">Butyrivibrio fibrisolvens</name>
    <dbReference type="NCBI Taxonomy" id="831"/>
    <lineage>
        <taxon>Bacteria</taxon>
        <taxon>Bacillati</taxon>
        <taxon>Bacillota</taxon>
        <taxon>Clostridia</taxon>
        <taxon>Lachnospirales</taxon>
        <taxon>Lachnospiraceae</taxon>
        <taxon>Butyrivibrio</taxon>
    </lineage>
</organism>
<dbReference type="Pfam" id="PF13302">
    <property type="entry name" value="Acetyltransf_3"/>
    <property type="match status" value="1"/>
</dbReference>
<accession>A0A317FZ79</accession>
<dbReference type="PANTHER" id="PTHR43415:SF3">
    <property type="entry name" value="GNAT-FAMILY ACETYLTRANSFERASE"/>
    <property type="match status" value="1"/>
</dbReference>
<dbReference type="SUPFAM" id="SSF55729">
    <property type="entry name" value="Acyl-CoA N-acyltransferases (Nat)"/>
    <property type="match status" value="1"/>
</dbReference>
<reference evidence="2 3" key="1">
    <citation type="submission" date="2017-09" db="EMBL/GenBank/DDBJ databases">
        <title>High-quality draft genome sequence of Butyrivibrio fibrisolvens INBov1, isolated from cow rumen.</title>
        <authorList>
            <person name="Rodriguez Hernaez J."/>
            <person name="Rivarola M."/>
            <person name="Paniego N."/>
            <person name="Cravero S."/>
            <person name="Ceron Cucchi M."/>
            <person name="Martinez M.C."/>
        </authorList>
    </citation>
    <scope>NUCLEOTIDE SEQUENCE [LARGE SCALE GENOMIC DNA]</scope>
    <source>
        <strain evidence="2 3">INBov1</strain>
    </source>
</reference>
<dbReference type="PANTHER" id="PTHR43415">
    <property type="entry name" value="SPERMIDINE N(1)-ACETYLTRANSFERASE"/>
    <property type="match status" value="1"/>
</dbReference>
<name>A0A317FZ79_BUTFI</name>
<evidence type="ECO:0000259" key="1">
    <source>
        <dbReference type="PROSITE" id="PS51186"/>
    </source>
</evidence>
<feature type="domain" description="N-acetyltransferase" evidence="1">
    <location>
        <begin position="32"/>
        <end position="195"/>
    </location>
</feature>
<evidence type="ECO:0000313" key="2">
    <source>
        <dbReference type="EMBL" id="PWT26161.1"/>
    </source>
</evidence>
<keyword evidence="3" id="KW-1185">Reference proteome</keyword>
<comment type="caution">
    <text evidence="2">The sequence shown here is derived from an EMBL/GenBank/DDBJ whole genome shotgun (WGS) entry which is preliminary data.</text>
</comment>
<dbReference type="PROSITE" id="PS51186">
    <property type="entry name" value="GNAT"/>
    <property type="match status" value="1"/>
</dbReference>
<proteinExistence type="predicted"/>
<dbReference type="GO" id="GO:0016747">
    <property type="term" value="F:acyltransferase activity, transferring groups other than amino-acyl groups"/>
    <property type="evidence" value="ECO:0007669"/>
    <property type="project" value="InterPro"/>
</dbReference>
<dbReference type="Gene3D" id="3.40.630.30">
    <property type="match status" value="1"/>
</dbReference>
<sequence>MMISKLIIIKVSIINERIFLMDEKIKIEGEKIFLTPMTLDDAEIFVKWRNSDYVMSRFFIKEPFTVEGQRNWIKNKVMTDEVAQFVVWDKADNVRIGSTYLINFDRNNKKCEYGMLIGEEQYAGGGRGSEMARLTSDFGLQQLGFNKVYCRIMADNIASVKACEKGGFSIEGLFKEDIWVENKPFDEYFLAKFKKSE</sequence>
<dbReference type="AlphaFoldDB" id="A0A317FZ79"/>
<protein>
    <recommendedName>
        <fullName evidence="1">N-acetyltransferase domain-containing protein</fullName>
    </recommendedName>
</protein>
<evidence type="ECO:0000313" key="3">
    <source>
        <dbReference type="Proteomes" id="UP000245488"/>
    </source>
</evidence>
<dbReference type="EMBL" id="NXNG01000001">
    <property type="protein sequence ID" value="PWT26161.1"/>
    <property type="molecule type" value="Genomic_DNA"/>
</dbReference>
<dbReference type="Proteomes" id="UP000245488">
    <property type="component" value="Chromosome"/>
</dbReference>
<dbReference type="InterPro" id="IPR016181">
    <property type="entry name" value="Acyl_CoA_acyltransferase"/>
</dbReference>
<gene>
    <name evidence="2" type="ORF">CPT75_03025</name>
</gene>